<keyword evidence="1" id="KW-1133">Transmembrane helix</keyword>
<keyword evidence="1" id="KW-0472">Membrane</keyword>
<gene>
    <name evidence="3" type="ORF">AMJ83_01730</name>
</gene>
<dbReference type="EMBL" id="LJUJ01000002">
    <property type="protein sequence ID" value="KPK64459.1"/>
    <property type="molecule type" value="Genomic_DNA"/>
</dbReference>
<feature type="domain" description="CAAX prenyl protease 2/Lysostaphin resistance protein A-like" evidence="2">
    <location>
        <begin position="109"/>
        <end position="206"/>
    </location>
</feature>
<feature type="transmembrane region" description="Helical" evidence="1">
    <location>
        <begin position="7"/>
        <end position="28"/>
    </location>
</feature>
<evidence type="ECO:0000313" key="3">
    <source>
        <dbReference type="EMBL" id="KPK64459.1"/>
    </source>
</evidence>
<feature type="transmembrane region" description="Helical" evidence="1">
    <location>
        <begin position="143"/>
        <end position="165"/>
    </location>
</feature>
<dbReference type="AlphaFoldDB" id="A0A0S8FWZ4"/>
<dbReference type="GO" id="GO:0004175">
    <property type="term" value="F:endopeptidase activity"/>
    <property type="evidence" value="ECO:0007669"/>
    <property type="project" value="UniProtKB-ARBA"/>
</dbReference>
<protein>
    <recommendedName>
        <fullName evidence="2">CAAX prenyl protease 2/Lysostaphin resistance protein A-like domain-containing protein</fullName>
    </recommendedName>
</protein>
<feature type="transmembrane region" description="Helical" evidence="1">
    <location>
        <begin position="171"/>
        <end position="189"/>
    </location>
</feature>
<dbReference type="InterPro" id="IPR003675">
    <property type="entry name" value="Rce1/LyrA-like_dom"/>
</dbReference>
<accession>A0A0S8FWZ4</accession>
<dbReference type="STRING" id="1703779.AMJ83_01730"/>
<evidence type="ECO:0000256" key="1">
    <source>
        <dbReference type="SAM" id="Phobius"/>
    </source>
</evidence>
<evidence type="ECO:0000259" key="2">
    <source>
        <dbReference type="Pfam" id="PF02517"/>
    </source>
</evidence>
<organism evidence="3 4">
    <name type="scientific">candidate division WOR_3 bacterium SM23_42</name>
    <dbReference type="NCBI Taxonomy" id="1703779"/>
    <lineage>
        <taxon>Bacteria</taxon>
        <taxon>Bacteria division WOR-3</taxon>
    </lineage>
</organism>
<dbReference type="Pfam" id="PF02517">
    <property type="entry name" value="Rce1-like"/>
    <property type="match status" value="1"/>
</dbReference>
<name>A0A0S8FWZ4_UNCW3</name>
<reference evidence="3 4" key="1">
    <citation type="journal article" date="2015" name="Microbiome">
        <title>Genomic resolution of linkages in carbon, nitrogen, and sulfur cycling among widespread estuary sediment bacteria.</title>
        <authorList>
            <person name="Baker B.J."/>
            <person name="Lazar C.S."/>
            <person name="Teske A.P."/>
            <person name="Dick G.J."/>
        </authorList>
    </citation>
    <scope>NUCLEOTIDE SEQUENCE [LARGE SCALE GENOMIC DNA]</scope>
    <source>
        <strain evidence="3">SM23_42</strain>
    </source>
</reference>
<sequence length="210" mass="22744">MKYAKALVWMFLLFLGVYLPSFIIIGMLRPGVTGTVLVIVVTSFLVAALIMAIFLTRHGWRRSDFGLVVARKKYLIGAFVLGGILGLIVVVLQRTFSIESSQTFGAFAFWQIILIFWIGASVQEEVIFRSLIQSVVARTLGNSGTMIWGPFSAAAVVVAVLFAFIHIPMGIFTACAALVAGLLTGELRARSGSILPAMIVHAMFNITGTV</sequence>
<dbReference type="Proteomes" id="UP000051373">
    <property type="component" value="Unassembled WGS sequence"/>
</dbReference>
<proteinExistence type="predicted"/>
<dbReference type="GO" id="GO:0080120">
    <property type="term" value="P:CAAX-box protein maturation"/>
    <property type="evidence" value="ECO:0007669"/>
    <property type="project" value="UniProtKB-ARBA"/>
</dbReference>
<feature type="transmembrane region" description="Helical" evidence="1">
    <location>
        <begin position="104"/>
        <end position="122"/>
    </location>
</feature>
<keyword evidence="1" id="KW-0812">Transmembrane</keyword>
<feature type="transmembrane region" description="Helical" evidence="1">
    <location>
        <begin position="34"/>
        <end position="54"/>
    </location>
</feature>
<comment type="caution">
    <text evidence="3">The sequence shown here is derived from an EMBL/GenBank/DDBJ whole genome shotgun (WGS) entry which is preliminary data.</text>
</comment>
<evidence type="ECO:0000313" key="4">
    <source>
        <dbReference type="Proteomes" id="UP000051373"/>
    </source>
</evidence>
<feature type="transmembrane region" description="Helical" evidence="1">
    <location>
        <begin position="74"/>
        <end position="92"/>
    </location>
</feature>